<dbReference type="AlphaFoldDB" id="A0A0P1H5L8"/>
<dbReference type="PANTHER" id="PTHR11527">
    <property type="entry name" value="HEAT-SHOCK PROTEIN 20 FAMILY MEMBER"/>
    <property type="match status" value="1"/>
</dbReference>
<sequence>MMTDKQDPKHTEPAASQDTGVAERTWGPLWNIRDEIDDLLEDLNAGSFFAPLRRRRKGQGRRISGALPEFTWKVPVLDVIDKEDELKLSAELPGLTEDDIDLRVSDSMLTLRGEKKEDREEGDKDGDFYLRERRFGSFERSIRIPEGIDRSKIDATFKNGVLTVRLPKTPEARTPAQKIDVKPAS</sequence>
<dbReference type="InterPro" id="IPR002068">
    <property type="entry name" value="A-crystallin/Hsp20_dom"/>
</dbReference>
<dbReference type="STRING" id="1396826.PHA8399_00409"/>
<dbReference type="CDD" id="cd06464">
    <property type="entry name" value="ACD_sHsps-like"/>
    <property type="match status" value="1"/>
</dbReference>
<evidence type="ECO:0000256" key="3">
    <source>
        <dbReference type="SAM" id="MobiDB-lite"/>
    </source>
</evidence>
<name>A0A0P1H5L8_9RHOB</name>
<organism evidence="5 6">
    <name type="scientific">Leisingera aquaemixtae</name>
    <dbReference type="NCBI Taxonomy" id="1396826"/>
    <lineage>
        <taxon>Bacteria</taxon>
        <taxon>Pseudomonadati</taxon>
        <taxon>Pseudomonadota</taxon>
        <taxon>Alphaproteobacteria</taxon>
        <taxon>Rhodobacterales</taxon>
        <taxon>Roseobacteraceae</taxon>
        <taxon>Leisingera</taxon>
    </lineage>
</organism>
<protein>
    <recommendedName>
        <fullName evidence="4">SHSP domain-containing protein</fullName>
    </recommendedName>
</protein>
<evidence type="ECO:0000313" key="5">
    <source>
        <dbReference type="EMBL" id="CUH98295.1"/>
    </source>
</evidence>
<dbReference type="Pfam" id="PF00011">
    <property type="entry name" value="HSP20"/>
    <property type="match status" value="1"/>
</dbReference>
<comment type="similarity">
    <text evidence="1 2">Belongs to the small heat shock protein (HSP20) family.</text>
</comment>
<evidence type="ECO:0000313" key="6">
    <source>
        <dbReference type="Proteomes" id="UP000051326"/>
    </source>
</evidence>
<dbReference type="EMBL" id="CYSR01000004">
    <property type="protein sequence ID" value="CUH98295.1"/>
    <property type="molecule type" value="Genomic_DNA"/>
</dbReference>
<dbReference type="InterPro" id="IPR008978">
    <property type="entry name" value="HSP20-like_chaperone"/>
</dbReference>
<feature type="region of interest" description="Disordered" evidence="3">
    <location>
        <begin position="1"/>
        <end position="23"/>
    </location>
</feature>
<dbReference type="Proteomes" id="UP000051326">
    <property type="component" value="Unassembled WGS sequence"/>
</dbReference>
<reference evidence="5 6" key="1">
    <citation type="submission" date="2015-09" db="EMBL/GenBank/DDBJ databases">
        <authorList>
            <consortium name="Swine Surveillance"/>
        </authorList>
    </citation>
    <scope>NUCLEOTIDE SEQUENCE [LARGE SCALE GENOMIC DNA]</scope>
    <source>
        <strain evidence="5 6">CECT 8399</strain>
    </source>
</reference>
<evidence type="ECO:0000259" key="4">
    <source>
        <dbReference type="PROSITE" id="PS01031"/>
    </source>
</evidence>
<dbReference type="SUPFAM" id="SSF49764">
    <property type="entry name" value="HSP20-like chaperones"/>
    <property type="match status" value="1"/>
</dbReference>
<evidence type="ECO:0000256" key="2">
    <source>
        <dbReference type="RuleBase" id="RU003616"/>
    </source>
</evidence>
<proteinExistence type="inferred from homology"/>
<accession>A0A0P1H5L8</accession>
<evidence type="ECO:0000256" key="1">
    <source>
        <dbReference type="PROSITE-ProRule" id="PRU00285"/>
    </source>
</evidence>
<dbReference type="Gene3D" id="2.60.40.790">
    <property type="match status" value="1"/>
</dbReference>
<feature type="compositionally biased region" description="Basic and acidic residues" evidence="3">
    <location>
        <begin position="1"/>
        <end position="12"/>
    </location>
</feature>
<dbReference type="PROSITE" id="PS01031">
    <property type="entry name" value="SHSP"/>
    <property type="match status" value="1"/>
</dbReference>
<gene>
    <name evidence="5" type="ORF">PHA8399_00409</name>
</gene>
<dbReference type="InterPro" id="IPR031107">
    <property type="entry name" value="Small_HSP"/>
</dbReference>
<feature type="domain" description="SHSP" evidence="4">
    <location>
        <begin position="67"/>
        <end position="184"/>
    </location>
</feature>